<dbReference type="EMBL" id="CAXIEN010000308">
    <property type="protein sequence ID" value="CAL1292566.1"/>
    <property type="molecule type" value="Genomic_DNA"/>
</dbReference>
<comment type="caution">
    <text evidence="1">The sequence shown here is derived from an EMBL/GenBank/DDBJ whole genome shotgun (WGS) entry which is preliminary data.</text>
</comment>
<accession>A0AAV2B9N9</accession>
<dbReference type="Proteomes" id="UP001497382">
    <property type="component" value="Unassembled WGS sequence"/>
</dbReference>
<gene>
    <name evidence="1" type="ORF">LARSCL_LOCUS17731</name>
</gene>
<evidence type="ECO:0000313" key="2">
    <source>
        <dbReference type="Proteomes" id="UP001497382"/>
    </source>
</evidence>
<reference evidence="1 2" key="1">
    <citation type="submission" date="2024-04" db="EMBL/GenBank/DDBJ databases">
        <authorList>
            <person name="Rising A."/>
            <person name="Reimegard J."/>
            <person name="Sonavane S."/>
            <person name="Akerstrom W."/>
            <person name="Nylinder S."/>
            <person name="Hedman E."/>
            <person name="Kallberg Y."/>
        </authorList>
    </citation>
    <scope>NUCLEOTIDE SEQUENCE [LARGE SCALE GENOMIC DNA]</scope>
</reference>
<organism evidence="1 2">
    <name type="scientific">Larinioides sclopetarius</name>
    <dbReference type="NCBI Taxonomy" id="280406"/>
    <lineage>
        <taxon>Eukaryota</taxon>
        <taxon>Metazoa</taxon>
        <taxon>Ecdysozoa</taxon>
        <taxon>Arthropoda</taxon>
        <taxon>Chelicerata</taxon>
        <taxon>Arachnida</taxon>
        <taxon>Araneae</taxon>
        <taxon>Araneomorphae</taxon>
        <taxon>Entelegynae</taxon>
        <taxon>Araneoidea</taxon>
        <taxon>Araneidae</taxon>
        <taxon>Larinioides</taxon>
    </lineage>
</organism>
<keyword evidence="2" id="KW-1185">Reference proteome</keyword>
<protein>
    <submittedName>
        <fullName evidence="1">Uncharacterized protein</fullName>
    </submittedName>
</protein>
<name>A0AAV2B9N9_9ARAC</name>
<dbReference type="AlphaFoldDB" id="A0AAV2B9N9"/>
<proteinExistence type="predicted"/>
<evidence type="ECO:0000313" key="1">
    <source>
        <dbReference type="EMBL" id="CAL1292566.1"/>
    </source>
</evidence>
<sequence length="156" mass="18578">MFAPKENHTDCHQLYEIETFIPRIKYFVVVWRCKSRIWPALIGSVLMKNAARYGLFRFGRKIFERFGKFYRFKKVKLHEIGSCFIELFSLLTWVVINQTSDGGMRFLFPRIGFFSVPREFTCSCVHYHHSDECNRRVEKCCDNKISSSAYWGSSRF</sequence>